<keyword evidence="1" id="KW-0472">Membrane</keyword>
<keyword evidence="1" id="KW-0812">Transmembrane</keyword>
<comment type="caution">
    <text evidence="3">The sequence shown here is derived from an EMBL/GenBank/DDBJ whole genome shotgun (WGS) entry which is preliminary data.</text>
</comment>
<evidence type="ECO:0000313" key="4">
    <source>
        <dbReference type="Proteomes" id="UP001165190"/>
    </source>
</evidence>
<dbReference type="Pfam" id="PF13962">
    <property type="entry name" value="PGG"/>
    <property type="match status" value="1"/>
</dbReference>
<sequence>MEQIVKLLEHIGNEEVAEDPVRPIGPRDVSTDPIAKERDVHFVVATLVATVTFAAAVTVPGGYKSEEGKDQGTPFLIHEAFKLTDALAFFLSLSAFTVTFVFVCSVE</sequence>
<keyword evidence="1" id="KW-1133">Transmembrane helix</keyword>
<dbReference type="Proteomes" id="UP001165190">
    <property type="component" value="Unassembled WGS sequence"/>
</dbReference>
<dbReference type="PANTHER" id="PTHR24177">
    <property type="entry name" value="CASKIN"/>
    <property type="match status" value="1"/>
</dbReference>
<protein>
    <recommendedName>
        <fullName evidence="2">PGG domain-containing protein</fullName>
    </recommendedName>
</protein>
<evidence type="ECO:0000256" key="1">
    <source>
        <dbReference type="SAM" id="Phobius"/>
    </source>
</evidence>
<organism evidence="3 4">
    <name type="scientific">Hibiscus trionum</name>
    <name type="common">Flower of an hour</name>
    <dbReference type="NCBI Taxonomy" id="183268"/>
    <lineage>
        <taxon>Eukaryota</taxon>
        <taxon>Viridiplantae</taxon>
        <taxon>Streptophyta</taxon>
        <taxon>Embryophyta</taxon>
        <taxon>Tracheophyta</taxon>
        <taxon>Spermatophyta</taxon>
        <taxon>Magnoliopsida</taxon>
        <taxon>eudicotyledons</taxon>
        <taxon>Gunneridae</taxon>
        <taxon>Pentapetalae</taxon>
        <taxon>rosids</taxon>
        <taxon>malvids</taxon>
        <taxon>Malvales</taxon>
        <taxon>Malvaceae</taxon>
        <taxon>Malvoideae</taxon>
        <taxon>Hibiscus</taxon>
    </lineage>
</organism>
<feature type="transmembrane region" description="Helical" evidence="1">
    <location>
        <begin position="42"/>
        <end position="63"/>
    </location>
</feature>
<accession>A0A9W7MPF4</accession>
<feature type="domain" description="PGG" evidence="2">
    <location>
        <begin position="35"/>
        <end position="100"/>
    </location>
</feature>
<dbReference type="AlphaFoldDB" id="A0A9W7MPF4"/>
<evidence type="ECO:0000313" key="3">
    <source>
        <dbReference type="EMBL" id="GMJ09819.1"/>
    </source>
</evidence>
<dbReference type="OrthoDB" id="1000362at2759"/>
<dbReference type="InterPro" id="IPR026961">
    <property type="entry name" value="PGG_dom"/>
</dbReference>
<proteinExistence type="predicted"/>
<reference evidence="3" key="1">
    <citation type="submission" date="2023-05" db="EMBL/GenBank/DDBJ databases">
        <title>Genome and transcriptome analyses reveal genes involved in the formation of fine ridges on petal epidermal cells in Hibiscus trionum.</title>
        <authorList>
            <person name="Koshimizu S."/>
            <person name="Masuda S."/>
            <person name="Ishii T."/>
            <person name="Shirasu K."/>
            <person name="Hoshino A."/>
            <person name="Arita M."/>
        </authorList>
    </citation>
    <scope>NUCLEOTIDE SEQUENCE</scope>
    <source>
        <strain evidence="3">Hamamatsu line</strain>
    </source>
</reference>
<keyword evidence="4" id="KW-1185">Reference proteome</keyword>
<dbReference type="GO" id="GO:0016020">
    <property type="term" value="C:membrane"/>
    <property type="evidence" value="ECO:0007669"/>
    <property type="project" value="TreeGrafter"/>
</dbReference>
<name>A0A9W7MPF4_HIBTR</name>
<feature type="transmembrane region" description="Helical" evidence="1">
    <location>
        <begin position="83"/>
        <end position="106"/>
    </location>
</feature>
<evidence type="ECO:0000259" key="2">
    <source>
        <dbReference type="Pfam" id="PF13962"/>
    </source>
</evidence>
<dbReference type="PANTHER" id="PTHR24177:SF463">
    <property type="entry name" value="OS09G0331600 PROTEIN"/>
    <property type="match status" value="1"/>
</dbReference>
<dbReference type="EMBL" id="BSYR01000056">
    <property type="protein sequence ID" value="GMJ09819.1"/>
    <property type="molecule type" value="Genomic_DNA"/>
</dbReference>
<gene>
    <name evidence="3" type="ORF">HRI_004651100</name>
</gene>